<dbReference type="SUPFAM" id="SSF102215">
    <property type="entry name" value="Creatininase"/>
    <property type="match status" value="1"/>
</dbReference>
<dbReference type="InterPro" id="IPR003785">
    <property type="entry name" value="Creatininase/forma_Hydrolase"/>
</dbReference>
<evidence type="ECO:0000256" key="2">
    <source>
        <dbReference type="ARBA" id="ARBA00022723"/>
    </source>
</evidence>
<name>A0ABT1NGR9_9FIRM</name>
<evidence type="ECO:0000313" key="7">
    <source>
        <dbReference type="Proteomes" id="UP001651880"/>
    </source>
</evidence>
<reference evidence="6 7" key="1">
    <citation type="submission" date="2021-10" db="EMBL/GenBank/DDBJ databases">
        <title>Lutispora strain m25 sp. nov., a thermophilic, non-spore-forming bacterium isolated from a lab-scale methanogenic bioreactor digesting anaerobic sludge.</title>
        <authorList>
            <person name="El Houari A."/>
            <person name="Mcdonald J."/>
        </authorList>
    </citation>
    <scope>NUCLEOTIDE SEQUENCE [LARGE SCALE GENOMIC DNA]</scope>
    <source>
        <strain evidence="7">m25</strain>
    </source>
</reference>
<evidence type="ECO:0000256" key="4">
    <source>
        <dbReference type="ARBA" id="ARBA00022833"/>
    </source>
</evidence>
<dbReference type="PANTHER" id="PTHR35005">
    <property type="entry name" value="3-DEHYDRO-SCYLLO-INOSOSE HYDROLASE"/>
    <property type="match status" value="1"/>
</dbReference>
<dbReference type="Proteomes" id="UP001651880">
    <property type="component" value="Unassembled WGS sequence"/>
</dbReference>
<dbReference type="RefSeq" id="WP_255227943.1">
    <property type="nucleotide sequence ID" value="NZ_JAJEKE010000011.1"/>
</dbReference>
<evidence type="ECO:0000256" key="5">
    <source>
        <dbReference type="ARBA" id="ARBA00024029"/>
    </source>
</evidence>
<dbReference type="InterPro" id="IPR024087">
    <property type="entry name" value="Creatininase-like_sf"/>
</dbReference>
<dbReference type="Pfam" id="PF02633">
    <property type="entry name" value="Creatininase"/>
    <property type="match status" value="1"/>
</dbReference>
<comment type="cofactor">
    <cofactor evidence="1">
        <name>Zn(2+)</name>
        <dbReference type="ChEBI" id="CHEBI:29105"/>
    </cofactor>
</comment>
<keyword evidence="4" id="KW-0862">Zinc</keyword>
<dbReference type="Gene3D" id="3.40.50.10310">
    <property type="entry name" value="Creatininase"/>
    <property type="match status" value="1"/>
</dbReference>
<evidence type="ECO:0000313" key="6">
    <source>
        <dbReference type="EMBL" id="MCQ1530422.1"/>
    </source>
</evidence>
<dbReference type="PANTHER" id="PTHR35005:SF1">
    <property type="entry name" value="2-AMINO-5-FORMYLAMINO-6-RIBOSYLAMINOPYRIMIDIN-4(3H)-ONE 5'-MONOPHOSPHATE DEFORMYLASE"/>
    <property type="match status" value="1"/>
</dbReference>
<protein>
    <submittedName>
        <fullName evidence="6">Creatininase family protein</fullName>
    </submittedName>
</protein>
<sequence length="253" mass="27766">MRLEHISWKKAEEYFKTHDTVIIAIGSIENHGTHIALGTDTLVPDKILELMEDKTDVAIAPTVPYGNADSLADFPGTISIGYDGLYTIMTKITDSLYNFGVRKFVFLNGHGGNIGALDAVSLNLNKKGALAATFNWWLIAWDLNPAWKGGHGGAEETAAVMAVNPDFVDMNAIEPMVLNDVSENLKATGFKTVEFKGINVNVTRTVRNLTANGWVGPDHPSNATMEWGKEMLEATANYFAEFVNEFSKVNIER</sequence>
<keyword evidence="2" id="KW-0479">Metal-binding</keyword>
<proteinExistence type="inferred from homology"/>
<evidence type="ECO:0000256" key="1">
    <source>
        <dbReference type="ARBA" id="ARBA00001947"/>
    </source>
</evidence>
<keyword evidence="3" id="KW-0378">Hydrolase</keyword>
<dbReference type="EMBL" id="JAJEKE010000011">
    <property type="protein sequence ID" value="MCQ1530422.1"/>
    <property type="molecule type" value="Genomic_DNA"/>
</dbReference>
<accession>A0ABT1NGR9</accession>
<keyword evidence="7" id="KW-1185">Reference proteome</keyword>
<gene>
    <name evidence="6" type="ORF">LJD61_12785</name>
</gene>
<organism evidence="6 7">
    <name type="scientific">Lutispora saccharofermentans</name>
    <dbReference type="NCBI Taxonomy" id="3024236"/>
    <lineage>
        <taxon>Bacteria</taxon>
        <taxon>Bacillati</taxon>
        <taxon>Bacillota</taxon>
        <taxon>Clostridia</taxon>
        <taxon>Lutisporales</taxon>
        <taxon>Lutisporaceae</taxon>
        <taxon>Lutispora</taxon>
    </lineage>
</organism>
<comment type="caution">
    <text evidence="6">The sequence shown here is derived from an EMBL/GenBank/DDBJ whole genome shotgun (WGS) entry which is preliminary data.</text>
</comment>
<evidence type="ECO:0000256" key="3">
    <source>
        <dbReference type="ARBA" id="ARBA00022801"/>
    </source>
</evidence>
<comment type="similarity">
    <text evidence="5">Belongs to the creatininase superfamily.</text>
</comment>